<dbReference type="EMBL" id="LJUJ01000016">
    <property type="protein sequence ID" value="KPK63224.1"/>
    <property type="molecule type" value="Genomic_DNA"/>
</dbReference>
<comment type="caution">
    <text evidence="1">The sequence shown here is derived from an EMBL/GenBank/DDBJ whole genome shotgun (WGS) entry which is preliminary data.</text>
</comment>
<accession>A0A0S8FR54</accession>
<name>A0A0S8FR54_UNCW3</name>
<proteinExistence type="predicted"/>
<dbReference type="Proteomes" id="UP000051373">
    <property type="component" value="Unassembled WGS sequence"/>
</dbReference>
<organism evidence="1 2">
    <name type="scientific">candidate division WOR_3 bacterium SM23_42</name>
    <dbReference type="NCBI Taxonomy" id="1703779"/>
    <lineage>
        <taxon>Bacteria</taxon>
        <taxon>Bacteria division WOR-3</taxon>
    </lineage>
</organism>
<reference evidence="1 2" key="1">
    <citation type="journal article" date="2015" name="Microbiome">
        <title>Genomic resolution of linkages in carbon, nitrogen, and sulfur cycling among widespread estuary sediment bacteria.</title>
        <authorList>
            <person name="Baker B.J."/>
            <person name="Lazar C.S."/>
            <person name="Teske A.P."/>
            <person name="Dick G.J."/>
        </authorList>
    </citation>
    <scope>NUCLEOTIDE SEQUENCE [LARGE SCALE GENOMIC DNA]</scope>
    <source>
        <strain evidence="1">SM23_42</strain>
    </source>
</reference>
<sequence>MHIGVQLLKLNPMTILVGLGCANASVKTAFLCGSEFRFVMGFFLIIYLDIEKSRFRKKREGAEPLLSHD</sequence>
<dbReference type="AlphaFoldDB" id="A0A0S8FR54"/>
<evidence type="ECO:0000313" key="2">
    <source>
        <dbReference type="Proteomes" id="UP000051373"/>
    </source>
</evidence>
<protein>
    <submittedName>
        <fullName evidence="1">Uncharacterized protein</fullName>
    </submittedName>
</protein>
<dbReference type="STRING" id="1703779.AMJ83_07655"/>
<evidence type="ECO:0000313" key="1">
    <source>
        <dbReference type="EMBL" id="KPK63224.1"/>
    </source>
</evidence>
<gene>
    <name evidence="1" type="ORF">AMJ83_07655</name>
</gene>